<dbReference type="Proteomes" id="UP001165289">
    <property type="component" value="Unassembled WGS sequence"/>
</dbReference>
<dbReference type="PANTHER" id="PTHR46060">
    <property type="entry name" value="MARINER MOS1 TRANSPOSASE-LIKE PROTEIN"/>
    <property type="match status" value="1"/>
</dbReference>
<keyword evidence="2" id="KW-1185">Reference proteome</keyword>
<protein>
    <submittedName>
        <fullName evidence="1">Uncharacterized protein</fullName>
    </submittedName>
</protein>
<sequence length="103" mass="12385">MRCDQDFLQMVNPENIQKVKKIIKNERRIIIDEIMSYLDISRGSLDAILHEHLLVRKVPALWIPHTLSEEQMRTRVDWWKFMIRKFDHGRSKLLNKLITGDET</sequence>
<evidence type="ECO:0000313" key="1">
    <source>
        <dbReference type="EMBL" id="KAI6648554.1"/>
    </source>
</evidence>
<dbReference type="InterPro" id="IPR052709">
    <property type="entry name" value="Transposase-MT_Hybrid"/>
</dbReference>
<organism evidence="1 2">
    <name type="scientific">Oopsacas minuta</name>
    <dbReference type="NCBI Taxonomy" id="111878"/>
    <lineage>
        <taxon>Eukaryota</taxon>
        <taxon>Metazoa</taxon>
        <taxon>Porifera</taxon>
        <taxon>Hexactinellida</taxon>
        <taxon>Hexasterophora</taxon>
        <taxon>Lyssacinosida</taxon>
        <taxon>Leucopsacidae</taxon>
        <taxon>Oopsacas</taxon>
    </lineage>
</organism>
<accession>A0AAV7JI95</accession>
<evidence type="ECO:0000313" key="2">
    <source>
        <dbReference type="Proteomes" id="UP001165289"/>
    </source>
</evidence>
<dbReference type="EMBL" id="JAKMXF010000329">
    <property type="protein sequence ID" value="KAI6648554.1"/>
    <property type="molecule type" value="Genomic_DNA"/>
</dbReference>
<dbReference type="AlphaFoldDB" id="A0AAV7JI95"/>
<name>A0AAV7JI95_9METZ</name>
<reference evidence="1 2" key="1">
    <citation type="journal article" date="2023" name="BMC Biol.">
        <title>The compact genome of the sponge Oopsacas minuta (Hexactinellida) is lacking key metazoan core genes.</title>
        <authorList>
            <person name="Santini S."/>
            <person name="Schenkelaars Q."/>
            <person name="Jourda C."/>
            <person name="Duchesne M."/>
            <person name="Belahbib H."/>
            <person name="Rocher C."/>
            <person name="Selva M."/>
            <person name="Riesgo A."/>
            <person name="Vervoort M."/>
            <person name="Leys S.P."/>
            <person name="Kodjabachian L."/>
            <person name="Le Bivic A."/>
            <person name="Borchiellini C."/>
            <person name="Claverie J.M."/>
            <person name="Renard E."/>
        </authorList>
    </citation>
    <scope>NUCLEOTIDE SEQUENCE [LARGE SCALE GENOMIC DNA]</scope>
    <source>
        <strain evidence="1">SPO-2</strain>
    </source>
</reference>
<dbReference type="PANTHER" id="PTHR46060:SF1">
    <property type="entry name" value="MARINER MOS1 TRANSPOSASE-LIKE PROTEIN"/>
    <property type="match status" value="1"/>
</dbReference>
<gene>
    <name evidence="1" type="ORF">LOD99_8034</name>
</gene>
<comment type="caution">
    <text evidence="1">The sequence shown here is derived from an EMBL/GenBank/DDBJ whole genome shotgun (WGS) entry which is preliminary data.</text>
</comment>
<proteinExistence type="predicted"/>